<dbReference type="PANTHER" id="PTHR33526:SF20">
    <property type="entry name" value="VQ DOMAIN-CONTAINING PROTEIN"/>
    <property type="match status" value="1"/>
</dbReference>
<comment type="caution">
    <text evidence="1">The sequence shown here is derived from an EMBL/GenBank/DDBJ whole genome shotgun (WGS) entry which is preliminary data.</text>
</comment>
<proteinExistence type="predicted"/>
<dbReference type="Proteomes" id="UP001280121">
    <property type="component" value="Unassembled WGS sequence"/>
</dbReference>
<name>A0AAD9XSR2_9ROSI</name>
<dbReference type="AlphaFoldDB" id="A0AAD9XSR2"/>
<sequence>MSRQKMRVLNRTKKQSKFKQIISAPIKVLCKVRDCYMMGMDDCAGRAGYRGVVAGCSMVQVVPLPKCFNVNKYSFKASGHDDQELIGRKPFSGATIYHQCMMGKRRLRLVGRGVIVLV</sequence>
<evidence type="ECO:0000313" key="1">
    <source>
        <dbReference type="EMBL" id="KAK2664822.1"/>
    </source>
</evidence>
<evidence type="ECO:0000313" key="2">
    <source>
        <dbReference type="Proteomes" id="UP001280121"/>
    </source>
</evidence>
<accession>A0AAD9XSR2</accession>
<protein>
    <submittedName>
        <fullName evidence="1">Uncharacterized protein</fullName>
    </submittedName>
</protein>
<gene>
    <name evidence="1" type="ORF">Ddye_003396</name>
</gene>
<dbReference type="PANTHER" id="PTHR33526">
    <property type="entry name" value="OS07G0123800 PROTEIN"/>
    <property type="match status" value="1"/>
</dbReference>
<keyword evidence="2" id="KW-1185">Reference proteome</keyword>
<reference evidence="1" key="1">
    <citation type="journal article" date="2023" name="Plant J.">
        <title>Genome sequences and population genomics provide insights into the demographic history, inbreeding, and mutation load of two 'living fossil' tree species of Dipteronia.</title>
        <authorList>
            <person name="Feng Y."/>
            <person name="Comes H.P."/>
            <person name="Chen J."/>
            <person name="Zhu S."/>
            <person name="Lu R."/>
            <person name="Zhang X."/>
            <person name="Li P."/>
            <person name="Qiu J."/>
            <person name="Olsen K.M."/>
            <person name="Qiu Y."/>
        </authorList>
    </citation>
    <scope>NUCLEOTIDE SEQUENCE</scope>
    <source>
        <strain evidence="1">KIB01</strain>
    </source>
</reference>
<dbReference type="EMBL" id="JANJYI010000001">
    <property type="protein sequence ID" value="KAK2664822.1"/>
    <property type="molecule type" value="Genomic_DNA"/>
</dbReference>
<organism evidence="1 2">
    <name type="scientific">Dipteronia dyeriana</name>
    <dbReference type="NCBI Taxonomy" id="168575"/>
    <lineage>
        <taxon>Eukaryota</taxon>
        <taxon>Viridiplantae</taxon>
        <taxon>Streptophyta</taxon>
        <taxon>Embryophyta</taxon>
        <taxon>Tracheophyta</taxon>
        <taxon>Spermatophyta</taxon>
        <taxon>Magnoliopsida</taxon>
        <taxon>eudicotyledons</taxon>
        <taxon>Gunneridae</taxon>
        <taxon>Pentapetalae</taxon>
        <taxon>rosids</taxon>
        <taxon>malvids</taxon>
        <taxon>Sapindales</taxon>
        <taxon>Sapindaceae</taxon>
        <taxon>Hippocastanoideae</taxon>
        <taxon>Acereae</taxon>
        <taxon>Dipteronia</taxon>
    </lineage>
</organism>